<reference evidence="1" key="1">
    <citation type="thesis" date="2020" institute="ProQuest LLC" country="789 East Eisenhower Parkway, Ann Arbor, MI, USA">
        <title>Comparative Genomics and Chromosome Evolution.</title>
        <authorList>
            <person name="Mudd A.B."/>
        </authorList>
    </citation>
    <scope>NUCLEOTIDE SEQUENCE</scope>
    <source>
        <strain evidence="1">1538</strain>
        <tissue evidence="1">Blood</tissue>
    </source>
</reference>
<evidence type="ECO:0000313" key="2">
    <source>
        <dbReference type="Proteomes" id="UP001181693"/>
    </source>
</evidence>
<comment type="caution">
    <text evidence="1">The sequence shown here is derived from an EMBL/GenBank/DDBJ whole genome shotgun (WGS) entry which is preliminary data.</text>
</comment>
<accession>A0AAV3A8T9</accession>
<gene>
    <name evidence="1" type="ORF">GDO54_016573</name>
</gene>
<dbReference type="AlphaFoldDB" id="A0AAV3A8T9"/>
<dbReference type="EMBL" id="DYDO01000009">
    <property type="protein sequence ID" value="DBA18308.1"/>
    <property type="molecule type" value="Genomic_DNA"/>
</dbReference>
<organism evidence="1 2">
    <name type="scientific">Pyxicephalus adspersus</name>
    <name type="common">African bullfrog</name>
    <dbReference type="NCBI Taxonomy" id="30357"/>
    <lineage>
        <taxon>Eukaryota</taxon>
        <taxon>Metazoa</taxon>
        <taxon>Chordata</taxon>
        <taxon>Craniata</taxon>
        <taxon>Vertebrata</taxon>
        <taxon>Euteleostomi</taxon>
        <taxon>Amphibia</taxon>
        <taxon>Batrachia</taxon>
        <taxon>Anura</taxon>
        <taxon>Neobatrachia</taxon>
        <taxon>Ranoidea</taxon>
        <taxon>Pyxicephalidae</taxon>
        <taxon>Pyxicephalinae</taxon>
        <taxon>Pyxicephalus</taxon>
    </lineage>
</organism>
<dbReference type="Proteomes" id="UP001181693">
    <property type="component" value="Unassembled WGS sequence"/>
</dbReference>
<evidence type="ECO:0000313" key="1">
    <source>
        <dbReference type="EMBL" id="DBA18308.1"/>
    </source>
</evidence>
<name>A0AAV3A8T9_PYXAD</name>
<sequence length="74" mass="7918">MVQLVLKAELLVTFSIQARSFIAEGTSNTNDVQGTAQRFHEQAEAAASGHHEKPATFSLPALLGHRAFSAGLQL</sequence>
<evidence type="ECO:0008006" key="3">
    <source>
        <dbReference type="Google" id="ProtNLM"/>
    </source>
</evidence>
<keyword evidence="2" id="KW-1185">Reference proteome</keyword>
<protein>
    <recommendedName>
        <fullName evidence="3">Secreted protein</fullName>
    </recommendedName>
</protein>
<proteinExistence type="predicted"/>